<dbReference type="Gene3D" id="3.40.1350.80">
    <property type="match status" value="1"/>
</dbReference>
<reference evidence="3 4" key="1">
    <citation type="journal article" date="2016" name="Nat. Commun.">
        <title>Thousands of microbial genomes shed light on interconnected biogeochemical processes in an aquifer system.</title>
        <authorList>
            <person name="Anantharaman K."/>
            <person name="Brown C.T."/>
            <person name="Hug L.A."/>
            <person name="Sharon I."/>
            <person name="Castelle C.J."/>
            <person name="Probst A.J."/>
            <person name="Thomas B.C."/>
            <person name="Singh A."/>
            <person name="Wilkins M.J."/>
            <person name="Karaoz U."/>
            <person name="Brodie E.L."/>
            <person name="Williams K.H."/>
            <person name="Hubbard S.S."/>
            <person name="Banfield J.F."/>
        </authorList>
    </citation>
    <scope>NUCLEOTIDE SEQUENCE [LARGE SCALE GENOMIC DNA]</scope>
</reference>
<dbReference type="GO" id="GO:0000287">
    <property type="term" value="F:magnesium ion binding"/>
    <property type="evidence" value="ECO:0007669"/>
    <property type="project" value="InterPro"/>
</dbReference>
<dbReference type="GO" id="GO:0003677">
    <property type="term" value="F:DNA binding"/>
    <property type="evidence" value="ECO:0007669"/>
    <property type="project" value="InterPro"/>
</dbReference>
<evidence type="ECO:0000313" key="3">
    <source>
        <dbReference type="EMBL" id="OGD88639.1"/>
    </source>
</evidence>
<dbReference type="GO" id="GO:0009307">
    <property type="term" value="P:DNA restriction-modification system"/>
    <property type="evidence" value="ECO:0007669"/>
    <property type="project" value="InterPro"/>
</dbReference>
<protein>
    <submittedName>
        <fullName evidence="3">Restriction endonuclease</fullName>
    </submittedName>
</protein>
<keyword evidence="3" id="KW-0255">Endonuclease</keyword>
<sequence length="318" mass="36349">MPKKSAATKKIEEAREILRELGFPPAQQNEISALTLLALCGIRPNDPWEKSYRHSLTVSKGVMDFAAAEFRRRYAPNTRETVRRQVLHQFVQAYLVGYNPDDPTLPTNSPRAHYAITENALAVIKTFGTKDWAVSLQRFVVQHGRLAEKYRKWRTKNLVPVVLSDGKKFELSPGEHNEVQAAVVHEFAPRFAPGSKVLYLGDTAKKNLYVDEKILANLGIPITEHDKLPDIVLFDSKKRWLFLVEVVTSHGPMSPKRVVELEAMLKNCKVEKVFVTAFPNFTEFRKHTSEIAWETEVWLADIPDHMIHYNGDNFFGPR</sequence>
<dbReference type="InterPro" id="IPR041454">
    <property type="entry name" value="BsuBI/PstI_N"/>
</dbReference>
<dbReference type="InterPro" id="IPR041962">
    <property type="entry name" value="BsuBI/PstI_N_sf"/>
</dbReference>
<dbReference type="Pfam" id="PF06616">
    <property type="entry name" value="BsuBI_PstI_RE"/>
    <property type="match status" value="1"/>
</dbReference>
<gene>
    <name evidence="3" type="ORF">A3D04_00210</name>
</gene>
<comment type="caution">
    <text evidence="3">The sequence shown here is derived from an EMBL/GenBank/DDBJ whole genome shotgun (WGS) entry which is preliminary data.</text>
</comment>
<dbReference type="EMBL" id="MFBD01000021">
    <property type="protein sequence ID" value="OGD88639.1"/>
    <property type="molecule type" value="Genomic_DNA"/>
</dbReference>
<accession>A0A1F5G9X1</accession>
<keyword evidence="3" id="KW-0540">Nuclease</keyword>
<dbReference type="STRING" id="1797714.A3D04_00210"/>
<evidence type="ECO:0000259" key="1">
    <source>
        <dbReference type="Pfam" id="PF06616"/>
    </source>
</evidence>
<name>A0A1F5G9X1_9BACT</name>
<feature type="domain" description="BsuBI/PstI restriction endonuclease" evidence="1">
    <location>
        <begin position="159"/>
        <end position="311"/>
    </location>
</feature>
<dbReference type="Pfam" id="PF17728">
    <property type="entry name" value="BsuBI_PstI_RE_N"/>
    <property type="match status" value="1"/>
</dbReference>
<organism evidence="3 4">
    <name type="scientific">Candidatus Curtissbacteria bacterium RIFCSPHIGHO2_02_FULL_40_16b</name>
    <dbReference type="NCBI Taxonomy" id="1797714"/>
    <lineage>
        <taxon>Bacteria</taxon>
        <taxon>Candidatus Curtissiibacteriota</taxon>
    </lineage>
</organism>
<dbReference type="Proteomes" id="UP000177369">
    <property type="component" value="Unassembled WGS sequence"/>
</dbReference>
<evidence type="ECO:0000259" key="2">
    <source>
        <dbReference type="Pfam" id="PF17728"/>
    </source>
</evidence>
<feature type="domain" description="BsuBI/PstI restriction endonuclease HTH" evidence="2">
    <location>
        <begin position="9"/>
        <end position="147"/>
    </location>
</feature>
<proteinExistence type="predicted"/>
<dbReference type="Gene3D" id="1.10.10.1820">
    <property type="entry name" value="BsuBI/PstI restriction endonuclease-like"/>
    <property type="match status" value="1"/>
</dbReference>
<dbReference type="AlphaFoldDB" id="A0A1F5G9X1"/>
<dbReference type="InterPro" id="IPR009528">
    <property type="entry name" value="Restrct_endonuc_II_BsuBI_C"/>
</dbReference>
<keyword evidence="3" id="KW-0378">Hydrolase</keyword>
<evidence type="ECO:0000313" key="4">
    <source>
        <dbReference type="Proteomes" id="UP000177369"/>
    </source>
</evidence>
<dbReference type="InterPro" id="IPR041963">
    <property type="entry name" value="BsuBI/PstI_C_sf"/>
</dbReference>
<dbReference type="GO" id="GO:0009036">
    <property type="term" value="F:type II site-specific deoxyribonuclease activity"/>
    <property type="evidence" value="ECO:0007669"/>
    <property type="project" value="InterPro"/>
</dbReference>